<reference evidence="2 3" key="1">
    <citation type="journal article" date="2018" name="Nat. Ecol. Evol.">
        <title>Pezizomycetes genomes reveal the molecular basis of ectomycorrhizal truffle lifestyle.</title>
        <authorList>
            <person name="Murat C."/>
            <person name="Payen T."/>
            <person name="Noel B."/>
            <person name="Kuo A."/>
            <person name="Morin E."/>
            <person name="Chen J."/>
            <person name="Kohler A."/>
            <person name="Krizsan K."/>
            <person name="Balestrini R."/>
            <person name="Da Silva C."/>
            <person name="Montanini B."/>
            <person name="Hainaut M."/>
            <person name="Levati E."/>
            <person name="Barry K.W."/>
            <person name="Belfiori B."/>
            <person name="Cichocki N."/>
            <person name="Clum A."/>
            <person name="Dockter R.B."/>
            <person name="Fauchery L."/>
            <person name="Guy J."/>
            <person name="Iotti M."/>
            <person name="Le Tacon F."/>
            <person name="Lindquist E.A."/>
            <person name="Lipzen A."/>
            <person name="Malagnac F."/>
            <person name="Mello A."/>
            <person name="Molinier V."/>
            <person name="Miyauchi S."/>
            <person name="Poulain J."/>
            <person name="Riccioni C."/>
            <person name="Rubini A."/>
            <person name="Sitrit Y."/>
            <person name="Splivallo R."/>
            <person name="Traeger S."/>
            <person name="Wang M."/>
            <person name="Zifcakova L."/>
            <person name="Wipf D."/>
            <person name="Zambonelli A."/>
            <person name="Paolocci F."/>
            <person name="Nowrousian M."/>
            <person name="Ottonello S."/>
            <person name="Baldrian P."/>
            <person name="Spatafora J.W."/>
            <person name="Henrissat B."/>
            <person name="Nagy L.G."/>
            <person name="Aury J.M."/>
            <person name="Wincker P."/>
            <person name="Grigoriev I.V."/>
            <person name="Bonfante P."/>
            <person name="Martin F.M."/>
        </authorList>
    </citation>
    <scope>NUCLEOTIDE SEQUENCE [LARGE SCALE GENOMIC DNA]</scope>
    <source>
        <strain evidence="2 3">RN42</strain>
    </source>
</reference>
<feature type="region of interest" description="Disordered" evidence="1">
    <location>
        <begin position="295"/>
        <end position="331"/>
    </location>
</feature>
<sequence>MAVIEFQLVSEEESPLCHERKPPNGQTQTHLAKTPSDNLERLVGNIRKHYSRALTFDLHFESLVDISRRPYPFHHNIPARHPPRIRHRQSPKRAFKFSESPPHSLASSSNLASSTYGLFTTPPIIVMAATLKFGDVSPSRAPPSPVKQTFHSLAEWGLWEMQGGLAEAAITRWKKMEDDVRTGRVDKDRFLPSGLPDLSTRSAVEVGTMEWQSMGRFGGFIHKNYRVTRVCLKDLFGVAEGSVASMEEHYEEGQGIARVTFRNGKIFDWEESMVRNRGRWIGEDGVAGPWMKSLEESEGVTEDEGHTDSGDCVESDEDEESDNGIPESTFDPFALSDLDTHRLLGYWRFPELLYLDPVPEQYDALTSLYIHYGMPPVNNTEQKEQFRELWEEAKCKDNDATEPDTTGNAEYCVSDDI</sequence>
<evidence type="ECO:0000313" key="3">
    <source>
        <dbReference type="Proteomes" id="UP000275078"/>
    </source>
</evidence>
<feature type="compositionally biased region" description="Acidic residues" evidence="1">
    <location>
        <begin position="311"/>
        <end position="322"/>
    </location>
</feature>
<dbReference type="EMBL" id="ML119679">
    <property type="protein sequence ID" value="RPA81479.1"/>
    <property type="molecule type" value="Genomic_DNA"/>
</dbReference>
<dbReference type="Proteomes" id="UP000275078">
    <property type="component" value="Unassembled WGS sequence"/>
</dbReference>
<accession>A0A3N4I5Z0</accession>
<protein>
    <submittedName>
        <fullName evidence="2">Uncharacterized protein</fullName>
    </submittedName>
</protein>
<proteinExistence type="predicted"/>
<name>A0A3N4I5Z0_ASCIM</name>
<evidence type="ECO:0000256" key="1">
    <source>
        <dbReference type="SAM" id="MobiDB-lite"/>
    </source>
</evidence>
<evidence type="ECO:0000313" key="2">
    <source>
        <dbReference type="EMBL" id="RPA81479.1"/>
    </source>
</evidence>
<feature type="region of interest" description="Disordered" evidence="1">
    <location>
        <begin position="397"/>
        <end position="417"/>
    </location>
</feature>
<organism evidence="2 3">
    <name type="scientific">Ascobolus immersus RN42</name>
    <dbReference type="NCBI Taxonomy" id="1160509"/>
    <lineage>
        <taxon>Eukaryota</taxon>
        <taxon>Fungi</taxon>
        <taxon>Dikarya</taxon>
        <taxon>Ascomycota</taxon>
        <taxon>Pezizomycotina</taxon>
        <taxon>Pezizomycetes</taxon>
        <taxon>Pezizales</taxon>
        <taxon>Ascobolaceae</taxon>
        <taxon>Ascobolus</taxon>
    </lineage>
</organism>
<gene>
    <name evidence="2" type="ORF">BJ508DRAFT_346012</name>
</gene>
<dbReference type="AlphaFoldDB" id="A0A3N4I5Z0"/>
<keyword evidence="3" id="KW-1185">Reference proteome</keyword>